<evidence type="ECO:0000256" key="5">
    <source>
        <dbReference type="SAM" id="MobiDB-lite"/>
    </source>
</evidence>
<keyword evidence="2" id="KW-0805">Transcription regulation</keyword>
<dbReference type="PROSITE" id="PS50888">
    <property type="entry name" value="BHLH"/>
    <property type="match status" value="1"/>
</dbReference>
<dbReference type="AlphaFoldDB" id="A0AAF0QVU3"/>
<keyword evidence="9" id="KW-1185">Reference proteome</keyword>
<dbReference type="Gene3D" id="3.80.10.10">
    <property type="entry name" value="Ribonuclease Inhibitor"/>
    <property type="match status" value="1"/>
</dbReference>
<dbReference type="InterPro" id="IPR053781">
    <property type="entry name" value="F-box_AtFBL13-like"/>
</dbReference>
<dbReference type="CDD" id="cd11453">
    <property type="entry name" value="bHLH_AtBIM_like"/>
    <property type="match status" value="1"/>
</dbReference>
<evidence type="ECO:0000256" key="4">
    <source>
        <dbReference type="ARBA" id="ARBA00023242"/>
    </source>
</evidence>
<dbReference type="GO" id="GO:0006351">
    <property type="term" value="P:DNA-templated transcription"/>
    <property type="evidence" value="ECO:0007669"/>
    <property type="project" value="InterPro"/>
</dbReference>
<organism evidence="8 9">
    <name type="scientific">Solanum verrucosum</name>
    <dbReference type="NCBI Taxonomy" id="315347"/>
    <lineage>
        <taxon>Eukaryota</taxon>
        <taxon>Viridiplantae</taxon>
        <taxon>Streptophyta</taxon>
        <taxon>Embryophyta</taxon>
        <taxon>Tracheophyta</taxon>
        <taxon>Spermatophyta</taxon>
        <taxon>Magnoliopsida</taxon>
        <taxon>eudicotyledons</taxon>
        <taxon>Gunneridae</taxon>
        <taxon>Pentapetalae</taxon>
        <taxon>asterids</taxon>
        <taxon>lamiids</taxon>
        <taxon>Solanales</taxon>
        <taxon>Solanaceae</taxon>
        <taxon>Solanoideae</taxon>
        <taxon>Solaneae</taxon>
        <taxon>Solanum</taxon>
    </lineage>
</organism>
<dbReference type="InterPro" id="IPR036638">
    <property type="entry name" value="HLH_DNA-bd_sf"/>
</dbReference>
<dbReference type="PANTHER" id="PTHR46412:SF10">
    <property type="entry name" value="BHLH DOMAIN-CONTAINING PROTEIN"/>
    <property type="match status" value="1"/>
</dbReference>
<dbReference type="Proteomes" id="UP001234989">
    <property type="component" value="Chromosome 5"/>
</dbReference>
<evidence type="ECO:0000256" key="3">
    <source>
        <dbReference type="ARBA" id="ARBA00023163"/>
    </source>
</evidence>
<name>A0AAF0QVU3_SOLVR</name>
<dbReference type="GO" id="GO:0046983">
    <property type="term" value="F:protein dimerization activity"/>
    <property type="evidence" value="ECO:0007669"/>
    <property type="project" value="InterPro"/>
</dbReference>
<dbReference type="PANTHER" id="PTHR46412">
    <property type="entry name" value="BES1-INTERACTING MYC-LIKE PROTEIN"/>
    <property type="match status" value="1"/>
</dbReference>
<dbReference type="InterPro" id="IPR044295">
    <property type="entry name" value="BIM1/2/3"/>
</dbReference>
<feature type="domain" description="BHLH" evidence="7">
    <location>
        <begin position="390"/>
        <end position="440"/>
    </location>
</feature>
<evidence type="ECO:0000313" key="9">
    <source>
        <dbReference type="Proteomes" id="UP001234989"/>
    </source>
</evidence>
<evidence type="ECO:0000259" key="7">
    <source>
        <dbReference type="PROSITE" id="PS50888"/>
    </source>
</evidence>
<dbReference type="SUPFAM" id="SSF81383">
    <property type="entry name" value="F-box domain"/>
    <property type="match status" value="1"/>
</dbReference>
<dbReference type="EMBL" id="CP133616">
    <property type="protein sequence ID" value="WMV28035.1"/>
    <property type="molecule type" value="Genomic_DNA"/>
</dbReference>
<gene>
    <name evidence="8" type="ORF">MTR67_021420</name>
</gene>
<evidence type="ECO:0000259" key="6">
    <source>
        <dbReference type="PROSITE" id="PS50181"/>
    </source>
</evidence>
<evidence type="ECO:0000256" key="1">
    <source>
        <dbReference type="ARBA" id="ARBA00004123"/>
    </source>
</evidence>
<dbReference type="SUPFAM" id="SSF47459">
    <property type="entry name" value="HLH, helix-loop-helix DNA-binding domain"/>
    <property type="match status" value="1"/>
</dbReference>
<dbReference type="InterPro" id="IPR032675">
    <property type="entry name" value="LRR_dom_sf"/>
</dbReference>
<protein>
    <submittedName>
        <fullName evidence="8">Uncharacterized protein</fullName>
    </submittedName>
</protein>
<dbReference type="GO" id="GO:0003700">
    <property type="term" value="F:DNA-binding transcription factor activity"/>
    <property type="evidence" value="ECO:0007669"/>
    <property type="project" value="InterPro"/>
</dbReference>
<dbReference type="SMART" id="SM00353">
    <property type="entry name" value="HLH"/>
    <property type="match status" value="1"/>
</dbReference>
<proteinExistence type="predicted"/>
<evidence type="ECO:0000313" key="8">
    <source>
        <dbReference type="EMBL" id="WMV28035.1"/>
    </source>
</evidence>
<feature type="domain" description="F-box" evidence="6">
    <location>
        <begin position="12"/>
        <end position="65"/>
    </location>
</feature>
<feature type="compositionally biased region" description="Basic and acidic residues" evidence="5">
    <location>
        <begin position="396"/>
        <end position="405"/>
    </location>
</feature>
<dbReference type="InterPro" id="IPR011598">
    <property type="entry name" value="bHLH_dom"/>
</dbReference>
<dbReference type="InterPro" id="IPR036047">
    <property type="entry name" value="F-box-like_dom_sf"/>
</dbReference>
<dbReference type="Pfam" id="PF00010">
    <property type="entry name" value="HLH"/>
    <property type="match status" value="1"/>
</dbReference>
<dbReference type="PROSITE" id="PS50181">
    <property type="entry name" value="FBOX"/>
    <property type="match status" value="1"/>
</dbReference>
<feature type="compositionally biased region" description="Polar residues" evidence="5">
    <location>
        <begin position="474"/>
        <end position="490"/>
    </location>
</feature>
<dbReference type="InterPro" id="IPR001810">
    <property type="entry name" value="F-box_dom"/>
</dbReference>
<evidence type="ECO:0000256" key="2">
    <source>
        <dbReference type="ARBA" id="ARBA00023015"/>
    </source>
</evidence>
<feature type="region of interest" description="Disordered" evidence="5">
    <location>
        <begin position="350"/>
        <end position="405"/>
    </location>
</feature>
<dbReference type="Pfam" id="PF24758">
    <property type="entry name" value="LRR_At5g56370"/>
    <property type="match status" value="1"/>
</dbReference>
<comment type="subcellular location">
    <subcellularLocation>
        <location evidence="1">Nucleus</location>
    </subcellularLocation>
</comment>
<dbReference type="SMART" id="SM00256">
    <property type="entry name" value="FBOX"/>
    <property type="match status" value="1"/>
</dbReference>
<keyword evidence="3" id="KW-0804">Transcription</keyword>
<dbReference type="Gene3D" id="4.10.280.10">
    <property type="entry name" value="Helix-loop-helix DNA-binding domain"/>
    <property type="match status" value="1"/>
</dbReference>
<dbReference type="CDD" id="cd22160">
    <property type="entry name" value="F-box_AtFBL13-like"/>
    <property type="match status" value="1"/>
</dbReference>
<keyword evidence="4" id="KW-0539">Nucleus</keyword>
<dbReference type="Pfam" id="PF00646">
    <property type="entry name" value="F-box"/>
    <property type="match status" value="1"/>
</dbReference>
<dbReference type="SUPFAM" id="SSF52047">
    <property type="entry name" value="RNI-like"/>
    <property type="match status" value="1"/>
</dbReference>
<dbReference type="InterPro" id="IPR055411">
    <property type="entry name" value="LRR_FXL15/At3g58940/PEG3-like"/>
</dbReference>
<feature type="compositionally biased region" description="Polar residues" evidence="5">
    <location>
        <begin position="370"/>
        <end position="379"/>
    </location>
</feature>
<feature type="region of interest" description="Disordered" evidence="5">
    <location>
        <begin position="474"/>
        <end position="495"/>
    </location>
</feature>
<sequence>MRHKCKKQCSHRTLLCDLPRNVLDGILMCLPFRDVVRTSILSKKWRNIWHGLPVLTLSHTLWKPEEDLVDLTSNLVKIINHILIFHTGPVTKFTLCVPYLDTCPNIDNLIRFLSRNDIQHLVLRLPIRGSLYKMPLSFFTCFELRHLTLQNCSILAQPSVKGFDRLISLELRDVAISSKLLERLISRSLLLEQLVLQISGASSNVIEISAPNLRSFDYTGNIRSICLKNIPRLAKLSLSHREYYVGAGKCNIAKFFEFFSALEHLHLNDMFFVAGAGEVPTRLSYDLYCVKHLCISSIYLSDPNEVSCALCLIRSFPNVQSMEIKVECDDNDIPALESLEVERFSDVTMKSGKGHHVEEEEDEYDFGSNRDATPSSNSTKDGKNSDKANAIRSKHSVTEQRRRSKINERFQMLRNLIPHTDQKRDTASFLFEVIQYVQYLQDTVQKYEGSYQPWSSEPTKLMPWRNSQWHAQSFPANPQALNNGTDTGPTYSGRFDENLLTVTSSMQANQRNPLESHPGGDVKSMDQEKELARMAITTSMPLQASMPVPFQNDSSFSDSLPTPASDECPSTTNALNNQEFMVEGGTINFSNTYSQGLLNSLTQALQATGLDLSQASISVQINLGKRANKDAKLTIWLIPQLELMTYKSHGNNAKLDNDSSRPLVSPALLLMSHAILQLAIKKDTSIDWLKRLDTLSSFHANTNGKFKHHEEFPSAFG</sequence>
<reference evidence="8" key="1">
    <citation type="submission" date="2023-08" db="EMBL/GenBank/DDBJ databases">
        <title>A de novo genome assembly of Solanum verrucosum Schlechtendal, a Mexican diploid species geographically isolated from the other diploid A-genome species in potato relatives.</title>
        <authorList>
            <person name="Hosaka K."/>
        </authorList>
    </citation>
    <scope>NUCLEOTIDE SEQUENCE</scope>
    <source>
        <tissue evidence="8">Young leaves</tissue>
    </source>
</reference>
<accession>A0AAF0QVU3</accession>
<dbReference type="GO" id="GO:0005634">
    <property type="term" value="C:nucleus"/>
    <property type="evidence" value="ECO:0007669"/>
    <property type="project" value="UniProtKB-SubCell"/>
</dbReference>